<gene>
    <name evidence="1" type="ORF">J5W02_14295</name>
</gene>
<organism evidence="1 2">
    <name type="scientific">Caproiciproducens faecalis</name>
    <dbReference type="NCBI Taxonomy" id="2820301"/>
    <lineage>
        <taxon>Bacteria</taxon>
        <taxon>Bacillati</taxon>
        <taxon>Bacillota</taxon>
        <taxon>Clostridia</taxon>
        <taxon>Eubacteriales</taxon>
        <taxon>Acutalibacteraceae</taxon>
        <taxon>Caproiciproducens</taxon>
    </lineage>
</organism>
<dbReference type="PANTHER" id="PTHR34374">
    <property type="entry name" value="LARGE RIBOSOMAL RNA SUBUNIT ACCUMULATION PROTEIN YCED HOMOLOG 1, CHLOROPLASTIC"/>
    <property type="match status" value="1"/>
</dbReference>
<sequence>MLLDLKKIFSDSDESCSFDYLLDLSSTDINGYHPFASPVKVQGTVKSQDSFAQLNAEVSFEFSIPCDRCMKQINKCYHYSFSHTLVLSLENEDDVSYVEVPNYQLDLDELIRADILLELPSKYLCSDDCKGLCPSCGKNLNDGTCNCDFHQIDPRLEALKKLID</sequence>
<reference evidence="1 2" key="1">
    <citation type="submission" date="2021-03" db="EMBL/GenBank/DDBJ databases">
        <title>Caproiciproducens sp. nov. isolated from feces of cow.</title>
        <authorList>
            <person name="Choi J.-Y."/>
        </authorList>
    </citation>
    <scope>NUCLEOTIDE SEQUENCE [LARGE SCALE GENOMIC DNA]</scope>
    <source>
        <strain evidence="1 2">AGMB10547</strain>
    </source>
</reference>
<keyword evidence="2" id="KW-1185">Reference proteome</keyword>
<dbReference type="InterPro" id="IPR003772">
    <property type="entry name" value="YceD"/>
</dbReference>
<accession>A0ABS7DT35</accession>
<dbReference type="PANTHER" id="PTHR34374:SF1">
    <property type="entry name" value="LARGE RIBOSOMAL RNA SUBUNIT ACCUMULATION PROTEIN YCED HOMOLOG 1, CHLOROPLASTIC"/>
    <property type="match status" value="1"/>
</dbReference>
<dbReference type="EMBL" id="JAGFNZ010000007">
    <property type="protein sequence ID" value="MBW7573980.1"/>
    <property type="molecule type" value="Genomic_DNA"/>
</dbReference>
<dbReference type="RefSeq" id="WP_219966391.1">
    <property type="nucleotide sequence ID" value="NZ_JAGFNZ010000007.1"/>
</dbReference>
<proteinExistence type="predicted"/>
<comment type="caution">
    <text evidence="1">The sequence shown here is derived from an EMBL/GenBank/DDBJ whole genome shotgun (WGS) entry which is preliminary data.</text>
</comment>
<evidence type="ECO:0000313" key="2">
    <source>
        <dbReference type="Proteomes" id="UP000719942"/>
    </source>
</evidence>
<protein>
    <submittedName>
        <fullName evidence="1">DUF177 domain-containing protein</fullName>
    </submittedName>
</protein>
<evidence type="ECO:0000313" key="1">
    <source>
        <dbReference type="EMBL" id="MBW7573980.1"/>
    </source>
</evidence>
<dbReference type="Proteomes" id="UP000719942">
    <property type="component" value="Unassembled WGS sequence"/>
</dbReference>
<name>A0ABS7DT35_9FIRM</name>
<dbReference type="Pfam" id="PF02620">
    <property type="entry name" value="YceD"/>
    <property type="match status" value="1"/>
</dbReference>